<accession>A0A401NRT2</accession>
<evidence type="ECO:0000256" key="4">
    <source>
        <dbReference type="ARBA" id="ARBA00022729"/>
    </source>
</evidence>
<dbReference type="OMA" id="DYLWYIW"/>
<dbReference type="InterPro" id="IPR024810">
    <property type="entry name" value="MAB21L/cGLR"/>
</dbReference>
<dbReference type="InterPro" id="IPR046906">
    <property type="entry name" value="Mab-21_HhH/H2TH-like"/>
</dbReference>
<evidence type="ECO:0000259" key="9">
    <source>
        <dbReference type="Pfam" id="PF20266"/>
    </source>
</evidence>
<evidence type="ECO:0000256" key="6">
    <source>
        <dbReference type="ARBA" id="ARBA00023136"/>
    </source>
</evidence>
<dbReference type="GO" id="GO:0016020">
    <property type="term" value="C:membrane"/>
    <property type="evidence" value="ECO:0007669"/>
    <property type="project" value="UniProtKB-SubCell"/>
</dbReference>
<gene>
    <name evidence="10" type="ORF">scyTo_0004445</name>
</gene>
<evidence type="ECO:0000313" key="11">
    <source>
        <dbReference type="Proteomes" id="UP000288216"/>
    </source>
</evidence>
<keyword evidence="7" id="KW-0175">Coiled coil</keyword>
<evidence type="ECO:0000256" key="8">
    <source>
        <dbReference type="SAM" id="Phobius"/>
    </source>
</evidence>
<evidence type="ECO:0000256" key="1">
    <source>
        <dbReference type="ARBA" id="ARBA00004479"/>
    </source>
</evidence>
<keyword evidence="3 8" id="KW-0812">Transmembrane</keyword>
<proteinExistence type="inferred from homology"/>
<dbReference type="InterPro" id="IPR026250">
    <property type="entry name" value="ITPRIP-like"/>
</dbReference>
<evidence type="ECO:0000313" key="10">
    <source>
        <dbReference type="EMBL" id="GCB63570.1"/>
    </source>
</evidence>
<dbReference type="Gene3D" id="1.10.1410.40">
    <property type="match status" value="1"/>
</dbReference>
<evidence type="ECO:0000256" key="5">
    <source>
        <dbReference type="ARBA" id="ARBA00022989"/>
    </source>
</evidence>
<evidence type="ECO:0000256" key="2">
    <source>
        <dbReference type="ARBA" id="ARBA00005554"/>
    </source>
</evidence>
<feature type="domain" description="Mab-21-like HhH/H2TH-like" evidence="9">
    <location>
        <begin position="410"/>
        <end position="486"/>
    </location>
</feature>
<evidence type="ECO:0000256" key="3">
    <source>
        <dbReference type="ARBA" id="ARBA00022692"/>
    </source>
</evidence>
<keyword evidence="5 8" id="KW-1133">Transmembrane helix</keyword>
<reference evidence="10 11" key="1">
    <citation type="journal article" date="2018" name="Nat. Ecol. Evol.">
        <title>Shark genomes provide insights into elasmobranch evolution and the origin of vertebrates.</title>
        <authorList>
            <person name="Hara Y"/>
            <person name="Yamaguchi K"/>
            <person name="Onimaru K"/>
            <person name="Kadota M"/>
            <person name="Koyanagi M"/>
            <person name="Keeley SD"/>
            <person name="Tatsumi K"/>
            <person name="Tanaka K"/>
            <person name="Motone F"/>
            <person name="Kageyama Y"/>
            <person name="Nozu R"/>
            <person name="Adachi N"/>
            <person name="Nishimura O"/>
            <person name="Nakagawa R"/>
            <person name="Tanegashima C"/>
            <person name="Kiyatake I"/>
            <person name="Matsumoto R"/>
            <person name="Murakumo K"/>
            <person name="Nishida K"/>
            <person name="Terakita A"/>
            <person name="Kuratani S"/>
            <person name="Sato K"/>
            <person name="Hyodo S Kuraku.S."/>
        </authorList>
    </citation>
    <scope>NUCLEOTIDE SEQUENCE [LARGE SCALE GENOMIC DNA]</scope>
</reference>
<organism evidence="10 11">
    <name type="scientific">Scyliorhinus torazame</name>
    <name type="common">Cloudy catshark</name>
    <name type="synonym">Catulus torazame</name>
    <dbReference type="NCBI Taxonomy" id="75743"/>
    <lineage>
        <taxon>Eukaryota</taxon>
        <taxon>Metazoa</taxon>
        <taxon>Chordata</taxon>
        <taxon>Craniata</taxon>
        <taxon>Vertebrata</taxon>
        <taxon>Chondrichthyes</taxon>
        <taxon>Elasmobranchii</taxon>
        <taxon>Galeomorphii</taxon>
        <taxon>Galeoidea</taxon>
        <taxon>Carcharhiniformes</taxon>
        <taxon>Scyliorhinidae</taxon>
        <taxon>Scyliorhinus</taxon>
    </lineage>
</organism>
<comment type="caution">
    <text evidence="10">The sequence shown here is derived from an EMBL/GenBank/DDBJ whole genome shotgun (WGS) entry which is preliminary data.</text>
</comment>
<sequence length="548" mass="64045">EEMQEVRLRRMPALLGLFSVCLLVITGSLYHPRLLSDEVESEEVQSRMKEQEDKYKLEMERLQKEVDEKYNPEQETKVNAIVKAENSTQIDWNTWNILLMVTILFLELWRQDTWPHIPQDYNSEEEEEGEKENEFPQRIYNNILNIPDKYVLDQFYNACIQNVSQEPMQTCEFVESFVDNLLEACRNVCQWDSELILEDCVGIGSQFEKWGCKTPSVYDILVPIFLQDGYCFKPEICCCDLPPDKQSYGRIVMVTPGSADLGCLCKSTELEGDVLCLIHSKRFEPDVRANCLASIVCSEWYLDYKKVLKWFRVALAKSWNKVSHKYDFDLSFHNITGCCGLKVQYQSGRNIYIKAFPAVRLKDSDVYLVSSFPDYTKNTVPSTTYWHISCAVCEYRFLKIMAKSVPKNSCHLKCLQILTFLTEKLRSSPDQRNILGSYLFKTVLMHLLLSQPYSNWHECHLEHRLRDILKYLGKCLDEKRLQRFMIGNQTFPKQMGIPEMLLNAEPINLFRSFVTQRDSYGQALMEYQKILRDMGPLMMECIKDNTVS</sequence>
<dbReference type="EMBL" id="BFAA01001319">
    <property type="protein sequence ID" value="GCB63570.1"/>
    <property type="molecule type" value="Genomic_DNA"/>
</dbReference>
<feature type="coiled-coil region" evidence="7">
    <location>
        <begin position="41"/>
        <end position="68"/>
    </location>
</feature>
<dbReference type="Gene3D" id="3.30.460.90">
    <property type="match status" value="1"/>
</dbReference>
<dbReference type="PANTHER" id="PTHR10656">
    <property type="entry name" value="CELL FATE DETERMINING PROTEIN MAB21-RELATED"/>
    <property type="match status" value="1"/>
</dbReference>
<comment type="similarity">
    <text evidence="2">Belongs to the ITPRIP family.</text>
</comment>
<dbReference type="SMART" id="SM01265">
    <property type="entry name" value="Mab-21"/>
    <property type="match status" value="1"/>
</dbReference>
<keyword evidence="6 8" id="KW-0472">Membrane</keyword>
<keyword evidence="11" id="KW-1185">Reference proteome</keyword>
<dbReference type="PANTHER" id="PTHR10656:SF40">
    <property type="entry name" value="INOSITOL 1,4,5-TRISPHOSPHATE RECEPTOR-INTERACTING PROTEIN-LIKE 1"/>
    <property type="match status" value="1"/>
</dbReference>
<name>A0A401NRT2_SCYTO</name>
<comment type="subcellular location">
    <subcellularLocation>
        <location evidence="1">Membrane</location>
        <topology evidence="1">Single-pass type I membrane protein</topology>
    </subcellularLocation>
</comment>
<dbReference type="Proteomes" id="UP000288216">
    <property type="component" value="Unassembled WGS sequence"/>
</dbReference>
<feature type="non-terminal residue" evidence="10">
    <location>
        <position position="1"/>
    </location>
</feature>
<dbReference type="Pfam" id="PF20266">
    <property type="entry name" value="Mab-21_C"/>
    <property type="match status" value="1"/>
</dbReference>
<dbReference type="AlphaFoldDB" id="A0A401NRT2"/>
<dbReference type="PRINTS" id="PR02107">
    <property type="entry name" value="INOS145TPRIP"/>
</dbReference>
<evidence type="ECO:0000256" key="7">
    <source>
        <dbReference type="SAM" id="Coils"/>
    </source>
</evidence>
<dbReference type="OrthoDB" id="9923553at2759"/>
<keyword evidence="4" id="KW-0732">Signal</keyword>
<dbReference type="STRING" id="75743.A0A401NRT2"/>
<protein>
    <recommendedName>
        <fullName evidence="9">Mab-21-like HhH/H2TH-like domain-containing protein</fullName>
    </recommendedName>
</protein>
<feature type="transmembrane region" description="Helical" evidence="8">
    <location>
        <begin position="12"/>
        <end position="30"/>
    </location>
</feature>